<dbReference type="InterPro" id="IPR003749">
    <property type="entry name" value="ThiS/MoaD-like"/>
</dbReference>
<dbReference type="Proteomes" id="UP001597307">
    <property type="component" value="Unassembled WGS sequence"/>
</dbReference>
<dbReference type="EMBL" id="JBHUGA010000006">
    <property type="protein sequence ID" value="MFD1845592.1"/>
    <property type="molecule type" value="Genomic_DNA"/>
</dbReference>
<evidence type="ECO:0000313" key="2">
    <source>
        <dbReference type="Proteomes" id="UP001597307"/>
    </source>
</evidence>
<dbReference type="Pfam" id="PF02597">
    <property type="entry name" value="ThiS"/>
    <property type="match status" value="1"/>
</dbReference>
<dbReference type="InterPro" id="IPR052045">
    <property type="entry name" value="Sulfur_Carrier/Prot_Modifier"/>
</dbReference>
<proteinExistence type="predicted"/>
<evidence type="ECO:0000313" key="1">
    <source>
        <dbReference type="EMBL" id="MFD1845592.1"/>
    </source>
</evidence>
<organism evidence="1 2">
    <name type="scientific">Arthrobacter flavus</name>
    <dbReference type="NCBI Taxonomy" id="95172"/>
    <lineage>
        <taxon>Bacteria</taxon>
        <taxon>Bacillati</taxon>
        <taxon>Actinomycetota</taxon>
        <taxon>Actinomycetes</taxon>
        <taxon>Micrococcales</taxon>
        <taxon>Micrococcaceae</taxon>
        <taxon>Arthrobacter</taxon>
    </lineage>
</organism>
<gene>
    <name evidence="1" type="ORF">ACFSFX_03155</name>
</gene>
<dbReference type="PANTHER" id="PTHR38031">
    <property type="entry name" value="SULFUR CARRIER PROTEIN SLR0821-RELATED"/>
    <property type="match status" value="1"/>
</dbReference>
<dbReference type="InterPro" id="IPR016155">
    <property type="entry name" value="Mopterin_synth/thiamin_S_b"/>
</dbReference>
<dbReference type="PANTHER" id="PTHR38031:SF1">
    <property type="entry name" value="SULFUR CARRIER PROTEIN CYSO"/>
    <property type="match status" value="1"/>
</dbReference>
<dbReference type="InterPro" id="IPR012675">
    <property type="entry name" value="Beta-grasp_dom_sf"/>
</dbReference>
<accession>A0ABW4Q4C3</accession>
<reference evidence="2" key="1">
    <citation type="journal article" date="2019" name="Int. J. Syst. Evol. Microbiol.">
        <title>The Global Catalogue of Microorganisms (GCM) 10K type strain sequencing project: providing services to taxonomists for standard genome sequencing and annotation.</title>
        <authorList>
            <consortium name="The Broad Institute Genomics Platform"/>
            <consortium name="The Broad Institute Genome Sequencing Center for Infectious Disease"/>
            <person name="Wu L."/>
            <person name="Ma J."/>
        </authorList>
    </citation>
    <scope>NUCLEOTIDE SEQUENCE [LARGE SCALE GENOMIC DNA]</scope>
    <source>
        <strain evidence="2">JCM 11496</strain>
    </source>
</reference>
<protein>
    <submittedName>
        <fullName evidence="1">MoaD/ThiS family protein</fullName>
    </submittedName>
</protein>
<dbReference type="Gene3D" id="3.10.20.30">
    <property type="match status" value="1"/>
</dbReference>
<comment type="caution">
    <text evidence="1">The sequence shown here is derived from an EMBL/GenBank/DDBJ whole genome shotgun (WGS) entry which is preliminary data.</text>
</comment>
<keyword evidence="2" id="KW-1185">Reference proteome</keyword>
<name>A0ABW4Q4C3_9MICC</name>
<dbReference type="SUPFAM" id="SSF54285">
    <property type="entry name" value="MoaD/ThiS"/>
    <property type="match status" value="1"/>
</dbReference>
<sequence length="99" mass="10507">MGATSSCVTVLIPTLLRSLIGDRSSVSVAAESPVPLTQLLDTLHEGYPVFARRIRDETGALRRYVNVYVDGEDVRRLAGLSTPVPPGAEVMIIQSVAGG</sequence>